<reference evidence="2 3" key="1">
    <citation type="submission" date="2023-06" db="EMBL/GenBank/DDBJ databases">
        <title>Black Yeasts Isolated from many extreme environments.</title>
        <authorList>
            <person name="Coleine C."/>
            <person name="Stajich J.E."/>
            <person name="Selbmann L."/>
        </authorList>
    </citation>
    <scope>NUCLEOTIDE SEQUENCE [LARGE SCALE GENOMIC DNA]</scope>
    <source>
        <strain evidence="2 3">CCFEE 5887</strain>
    </source>
</reference>
<feature type="compositionally biased region" description="Basic and acidic residues" evidence="1">
    <location>
        <begin position="295"/>
        <end position="320"/>
    </location>
</feature>
<feature type="compositionally biased region" description="Polar residues" evidence="1">
    <location>
        <begin position="263"/>
        <end position="278"/>
    </location>
</feature>
<feature type="region of interest" description="Disordered" evidence="1">
    <location>
        <begin position="138"/>
        <end position="548"/>
    </location>
</feature>
<dbReference type="EMBL" id="JAXLQG010000004">
    <property type="protein sequence ID" value="KAK5541231.1"/>
    <property type="molecule type" value="Genomic_DNA"/>
</dbReference>
<feature type="compositionally biased region" description="Polar residues" evidence="1">
    <location>
        <begin position="534"/>
        <end position="548"/>
    </location>
</feature>
<organism evidence="2 3">
    <name type="scientific">Vermiconidia calcicola</name>
    <dbReference type="NCBI Taxonomy" id="1690605"/>
    <lineage>
        <taxon>Eukaryota</taxon>
        <taxon>Fungi</taxon>
        <taxon>Dikarya</taxon>
        <taxon>Ascomycota</taxon>
        <taxon>Pezizomycotina</taxon>
        <taxon>Dothideomycetes</taxon>
        <taxon>Dothideomycetidae</taxon>
        <taxon>Mycosphaerellales</taxon>
        <taxon>Extremaceae</taxon>
        <taxon>Vermiconidia</taxon>
    </lineage>
</organism>
<feature type="region of interest" description="Disordered" evidence="1">
    <location>
        <begin position="655"/>
        <end position="732"/>
    </location>
</feature>
<comment type="caution">
    <text evidence="2">The sequence shown here is derived from an EMBL/GenBank/DDBJ whole genome shotgun (WGS) entry which is preliminary data.</text>
</comment>
<sequence length="794" mass="86559">MEQYEESVVTMRSQFIQLLDASLADEFDFQPLLDILVARLTAESRFRYDPGGAQAVAAELEIGLPQDDGVRWFAPEADEVKQEKEYIWWVAQCLLHGLPFPLTTIDAKAVLHKELLARNLKRPKQLKSIRKRLREKHELDTNGVAVKVPSVGNNNNNNGSSKEDVRRRSIGAPSELQLTTNKKTPRHQAPVVSQVKTRSMRARDRTVRSQGPSPSPSPHRESAIVVDEGSDKTGKQCARPSKLEGMDNQKLASKKKSQKQDQNTNLSPGPQKPGQTVPQGVKKKKVKKQSAKTSEGNEKDGDNGTNDLQRETGRERKAPDAGEAAGTTPQEKKKKKKKKKVKKGGGTAVESKMALSTHAAAEEQKGGAVAAPKTSSKQESTKNKKGQAAEQPNVETSSTSKKSNEKKSNEKKKDLAAEQPNVETSSKQSTKKKNKKKSQAADQPNAKTSSKQSAKKKNMKEKKGQAEQPDVKTSSTSERSNKKESMSKTEIKKEKNTGKRKNNDKQALDQPIAAVPANEGGQSITDSEEALPTTAKTSPTWSGSTTLTTPEVEDLYAAVLRQASEERSLQQQADSQIIAELSAEQNVMPESNQAAASAWTAYRDNDSSSSVSPPAIKAVKTSSSLAYTVRKTGCTVSEASMLFAAEARSMWRGASAPPARAGDYAPGSSEVVLPPTISSDPLHGPETTKNSKQQKRGHEAAFDGPSSESTDYSEVRPKKKRGRVVKAMDDRHETTTGSVAKFVKDDNVVYVPNLAEGQKPHFPLLTALMKHASQYNFQGSMSNTPNQVRQPVVK</sequence>
<proteinExistence type="predicted"/>
<gene>
    <name evidence="2" type="ORF">LTR25_003008</name>
</gene>
<feature type="compositionally biased region" description="Basic residues" evidence="1">
    <location>
        <begin position="429"/>
        <end position="438"/>
    </location>
</feature>
<feature type="compositionally biased region" description="Basic residues" evidence="1">
    <location>
        <begin position="281"/>
        <end position="290"/>
    </location>
</feature>
<dbReference type="AlphaFoldDB" id="A0AAV9QFC3"/>
<name>A0AAV9QFC3_9PEZI</name>
<protein>
    <submittedName>
        <fullName evidence="2">Uncharacterized protein</fullName>
    </submittedName>
</protein>
<accession>A0AAV9QFC3</accession>
<evidence type="ECO:0000256" key="1">
    <source>
        <dbReference type="SAM" id="MobiDB-lite"/>
    </source>
</evidence>
<keyword evidence="3" id="KW-1185">Reference proteome</keyword>
<dbReference type="Proteomes" id="UP001345827">
    <property type="component" value="Unassembled WGS sequence"/>
</dbReference>
<feature type="compositionally biased region" description="Basic residues" evidence="1">
    <location>
        <begin position="332"/>
        <end position="343"/>
    </location>
</feature>
<feature type="compositionally biased region" description="Basic and acidic residues" evidence="1">
    <location>
        <begin position="402"/>
        <end position="416"/>
    </location>
</feature>
<feature type="compositionally biased region" description="Basic and acidic residues" evidence="1">
    <location>
        <begin position="479"/>
        <end position="507"/>
    </location>
</feature>
<evidence type="ECO:0000313" key="2">
    <source>
        <dbReference type="EMBL" id="KAK5541231.1"/>
    </source>
</evidence>
<evidence type="ECO:0000313" key="3">
    <source>
        <dbReference type="Proteomes" id="UP001345827"/>
    </source>
</evidence>